<proteinExistence type="predicted"/>
<protein>
    <recommendedName>
        <fullName evidence="5">Integral membrane protein</fullName>
    </recommendedName>
</protein>
<feature type="transmembrane region" description="Helical" evidence="2">
    <location>
        <begin position="26"/>
        <end position="47"/>
    </location>
</feature>
<feature type="transmembrane region" description="Helical" evidence="2">
    <location>
        <begin position="188"/>
        <end position="212"/>
    </location>
</feature>
<feature type="region of interest" description="Disordered" evidence="1">
    <location>
        <begin position="385"/>
        <end position="493"/>
    </location>
</feature>
<dbReference type="InterPro" id="IPR045931">
    <property type="entry name" value="DUF6350"/>
</dbReference>
<evidence type="ECO:0000256" key="2">
    <source>
        <dbReference type="SAM" id="Phobius"/>
    </source>
</evidence>
<feature type="transmembrane region" description="Helical" evidence="2">
    <location>
        <begin position="261"/>
        <end position="283"/>
    </location>
</feature>
<evidence type="ECO:0000313" key="4">
    <source>
        <dbReference type="Proteomes" id="UP000465622"/>
    </source>
</evidence>
<name>A0ABN5Y017_MYCME</name>
<accession>A0ABN5Y017</accession>
<organism evidence="3 4">
    <name type="scientific">Mycolicibacterium mageritense</name>
    <name type="common">Mycobacterium mageritense</name>
    <dbReference type="NCBI Taxonomy" id="53462"/>
    <lineage>
        <taxon>Bacteria</taxon>
        <taxon>Bacillati</taxon>
        <taxon>Actinomycetota</taxon>
        <taxon>Actinomycetes</taxon>
        <taxon>Mycobacteriales</taxon>
        <taxon>Mycobacteriaceae</taxon>
        <taxon>Mycolicibacterium</taxon>
    </lineage>
</organism>
<feature type="compositionally biased region" description="Basic and acidic residues" evidence="1">
    <location>
        <begin position="475"/>
        <end position="493"/>
    </location>
</feature>
<feature type="transmembrane region" description="Helical" evidence="2">
    <location>
        <begin position="363"/>
        <end position="382"/>
    </location>
</feature>
<dbReference type="Proteomes" id="UP000465622">
    <property type="component" value="Chromosome"/>
</dbReference>
<evidence type="ECO:0000256" key="1">
    <source>
        <dbReference type="SAM" id="MobiDB-lite"/>
    </source>
</evidence>
<keyword evidence="4" id="KW-1185">Reference proteome</keyword>
<feature type="transmembrane region" description="Helical" evidence="2">
    <location>
        <begin position="232"/>
        <end position="254"/>
    </location>
</feature>
<feature type="compositionally biased region" description="Acidic residues" evidence="1">
    <location>
        <begin position="394"/>
        <end position="441"/>
    </location>
</feature>
<feature type="transmembrane region" description="Helical" evidence="2">
    <location>
        <begin position="112"/>
        <end position="132"/>
    </location>
</feature>
<feature type="transmembrane region" description="Helical" evidence="2">
    <location>
        <begin position="79"/>
        <end position="100"/>
    </location>
</feature>
<feature type="transmembrane region" description="Helical" evidence="2">
    <location>
        <begin position="320"/>
        <end position="343"/>
    </location>
</feature>
<feature type="transmembrane region" description="Helical" evidence="2">
    <location>
        <begin position="289"/>
        <end position="308"/>
    </location>
</feature>
<keyword evidence="2" id="KW-0812">Transmembrane</keyword>
<dbReference type="Pfam" id="PF19877">
    <property type="entry name" value="DUF6350"/>
    <property type="match status" value="1"/>
</dbReference>
<evidence type="ECO:0000313" key="3">
    <source>
        <dbReference type="EMBL" id="BBX31599.1"/>
    </source>
</evidence>
<evidence type="ECO:0008006" key="5">
    <source>
        <dbReference type="Google" id="ProtNLM"/>
    </source>
</evidence>
<feature type="transmembrane region" description="Helical" evidence="2">
    <location>
        <begin position="147"/>
        <end position="167"/>
    </location>
</feature>
<keyword evidence="2" id="KW-0472">Membrane</keyword>
<gene>
    <name evidence="3" type="ORF">MMAGJ_08810</name>
</gene>
<reference evidence="3 4" key="1">
    <citation type="journal article" date="2019" name="Emerg. Microbes Infect.">
        <title>Comprehensive subspecies identification of 175 nontuberculous mycobacteria species based on 7547 genomic profiles.</title>
        <authorList>
            <person name="Matsumoto Y."/>
            <person name="Kinjo T."/>
            <person name="Motooka D."/>
            <person name="Nabeya D."/>
            <person name="Jung N."/>
            <person name="Uechi K."/>
            <person name="Horii T."/>
            <person name="Iida T."/>
            <person name="Fujita J."/>
            <person name="Nakamura S."/>
        </authorList>
    </citation>
    <scope>NUCLEOTIDE SEQUENCE [LARGE SCALE GENOMIC DNA]</scope>
    <source>
        <strain evidence="3 4">JCM 12375</strain>
    </source>
</reference>
<keyword evidence="2" id="KW-1133">Transmembrane helix</keyword>
<dbReference type="RefSeq" id="WP_036433996.1">
    <property type="nucleotide sequence ID" value="NZ_AP022567.1"/>
</dbReference>
<sequence>MANPPQAGGTPRPVGPRQARELLRVAFGPSVVALVIIAAVTLLQLLIANSDMTGAFGAIASMWLGVHQVPVSIGGRELGVMPLLPVLLMVWGTARTTAAATAANSSWFVTRWIVASALGGPLLIAAIMLAVIHDAASVITELQTPSALRAFGGVLAVHAIGAAVGVASRVGRRTLAASPLPNWLPDAFRAATAGVLALFGLSGAATAVSLVVHWGTMHDLYAITDTLFGQLSLTLLSILYIPNVIVGTSAIAVGSSAHVGLATFSSFTVFGGDIPAVPVLAAVPSPPLGPVWVALLIIGAAAGVAVGQQCARHPLPALSALAKLAVAAAVAAVTMAVLGYAGGGRLGNFGDVGVDQATFGPGVFLWFAGIGGLTVAMSGGIARRPARVRPAPEPEPEPEPQPDEADEPDDEAPAAEVFADEQPGEEPLDVEFDEVVEDEPEYVTGEPIVSWHADEPEPDSSPVGRPLDLDDDPEEHFIVDQDVTGDKPRDGGQ</sequence>
<dbReference type="EMBL" id="AP022567">
    <property type="protein sequence ID" value="BBX31599.1"/>
    <property type="molecule type" value="Genomic_DNA"/>
</dbReference>